<dbReference type="PANTHER" id="PTHR10974">
    <property type="entry name" value="FI08016P-RELATED"/>
    <property type="match status" value="1"/>
</dbReference>
<evidence type="ECO:0000313" key="3">
    <source>
        <dbReference type="WBParaSite" id="SSTP_0000875400.1"/>
    </source>
</evidence>
<keyword evidence="1" id="KW-1133">Transmembrane helix</keyword>
<dbReference type="InterPro" id="IPR017850">
    <property type="entry name" value="Alkaline_phosphatase_core_sf"/>
</dbReference>
<dbReference type="STRING" id="6248.A0A0K0EGZ4"/>
<sequence>MFHCLKYFKKKSKLFLLCFLFMVFWLIILYLIIPKNFYQINKTILHNENIIEKCYIPQFDIWDNSTINYIHKTYTIKKCKKKYKNIYYTLNNGLLEINSELFKKINCSYACIYPYGDSSIKKGLYFEIKKPVILDCDTFYIYCKNNSNNIIFEDINFHIRKINISKEESPNFIKKNYFLPKHRKKYNLFIYVIDSLSFYQAKRGLIKTRKLFKDKYKSIEFSFLNRVADNSRPNAYAFLMNKNSENVTDIFNNNLTIINDWGKDDPCYSILDNTTYILELYKKLGYTTLNAEDYWYGGIFNWFNCKGFQNQQADHTLRTFQLAKKVISHKLFDRIKEERCFIKGLHMLEYLKDFLERYKDEPHASLIWGTDIMHHDINGILEVDNLLETFFDKNINLFDDSFIFIMGDHGFRLGEYQKTIIGEYEGNNPYLMISVPKELRNNIKLIKNLKDNSKKHISHLDIYATLLDILTESSKNNFKTFEKFNLSLTVNFKVKGQSILRELPNKNRSCWELNVPVEFCLCQVNFTKSFLLSKEVKDNLKKAFVNEINKKIDDNNLNKLCSKRYINNDQIFSINTFNYNNEILAYKVKGNVLPGNGYFSGIFSKNYKLINGELLRLNSYSHESEKCLYEQRNSKYCYCK</sequence>
<dbReference type="AlphaFoldDB" id="A0A0K0EGZ4"/>
<dbReference type="GO" id="GO:0005615">
    <property type="term" value="C:extracellular space"/>
    <property type="evidence" value="ECO:0007669"/>
    <property type="project" value="TreeGrafter"/>
</dbReference>
<evidence type="ECO:0000313" key="4">
    <source>
        <dbReference type="WBParaSite" id="TCONS_00016023.p1"/>
    </source>
</evidence>
<name>A0A0K0EGZ4_STRER</name>
<dbReference type="Gene3D" id="3.40.720.10">
    <property type="entry name" value="Alkaline Phosphatase, subunit A"/>
    <property type="match status" value="1"/>
</dbReference>
<protein>
    <submittedName>
        <fullName evidence="3">DUF229 domain-containing protein</fullName>
    </submittedName>
    <submittedName>
        <fullName evidence="4">Sulfatase N-terminal domain-containing protein</fullName>
    </submittedName>
</protein>
<keyword evidence="1" id="KW-0472">Membrane</keyword>
<dbReference type="SUPFAM" id="SSF53649">
    <property type="entry name" value="Alkaline phosphatase-like"/>
    <property type="match status" value="1"/>
</dbReference>
<dbReference type="PANTHER" id="PTHR10974:SF75">
    <property type="entry name" value="SULFATASE DOMAIN-CONTAINING PROTEIN"/>
    <property type="match status" value="1"/>
</dbReference>
<dbReference type="Proteomes" id="UP000035681">
    <property type="component" value="Unplaced"/>
</dbReference>
<reference evidence="3" key="1">
    <citation type="submission" date="2015-08" db="UniProtKB">
        <authorList>
            <consortium name="WormBaseParasite"/>
        </authorList>
    </citation>
    <scope>IDENTIFICATION</scope>
</reference>
<accession>A0A0K0EGZ4</accession>
<organism evidence="3">
    <name type="scientific">Strongyloides stercoralis</name>
    <name type="common">Threadworm</name>
    <dbReference type="NCBI Taxonomy" id="6248"/>
    <lineage>
        <taxon>Eukaryota</taxon>
        <taxon>Metazoa</taxon>
        <taxon>Ecdysozoa</taxon>
        <taxon>Nematoda</taxon>
        <taxon>Chromadorea</taxon>
        <taxon>Rhabditida</taxon>
        <taxon>Tylenchina</taxon>
        <taxon>Panagrolaimomorpha</taxon>
        <taxon>Strongyloidoidea</taxon>
        <taxon>Strongyloididae</taxon>
        <taxon>Strongyloides</taxon>
    </lineage>
</organism>
<keyword evidence="2" id="KW-1185">Reference proteome</keyword>
<dbReference type="Pfam" id="PF02995">
    <property type="entry name" value="DUF229"/>
    <property type="match status" value="1"/>
</dbReference>
<evidence type="ECO:0000313" key="2">
    <source>
        <dbReference type="Proteomes" id="UP000035681"/>
    </source>
</evidence>
<dbReference type="WBParaSite" id="TCONS_00016023.p1">
    <property type="protein sequence ID" value="TCONS_00016023.p1"/>
    <property type="gene ID" value="XLOC_010579"/>
</dbReference>
<feature type="transmembrane region" description="Helical" evidence="1">
    <location>
        <begin position="12"/>
        <end position="33"/>
    </location>
</feature>
<evidence type="ECO:0000256" key="1">
    <source>
        <dbReference type="SAM" id="Phobius"/>
    </source>
</evidence>
<dbReference type="WBParaSite" id="SSTP_0000875400.1">
    <property type="protein sequence ID" value="SSTP_0000875400.1"/>
    <property type="gene ID" value="SSTP_0000875400"/>
</dbReference>
<dbReference type="CDD" id="cd16021">
    <property type="entry name" value="ALP_like"/>
    <property type="match status" value="1"/>
</dbReference>
<proteinExistence type="predicted"/>
<dbReference type="InterPro" id="IPR004245">
    <property type="entry name" value="DUF229"/>
</dbReference>
<keyword evidence="1" id="KW-0812">Transmembrane</keyword>